<dbReference type="PANTHER" id="PTHR16768">
    <property type="entry name" value="DOWN REGULATED IN RENAL CARCINOMA 1/TU3A"/>
    <property type="match status" value="1"/>
</dbReference>
<dbReference type="Proteomes" id="UP001642540">
    <property type="component" value="Unassembled WGS sequence"/>
</dbReference>
<dbReference type="InterPro" id="IPR009533">
    <property type="entry name" value="FAM107"/>
</dbReference>
<accession>A0ABP1QN43</accession>
<keyword evidence="1" id="KW-0175">Coiled coil</keyword>
<keyword evidence="4" id="KW-1185">Reference proteome</keyword>
<feature type="region of interest" description="Disordered" evidence="2">
    <location>
        <begin position="153"/>
        <end position="204"/>
    </location>
</feature>
<sequence length="249" mass="27957">MSKMSSSGGSLSDAMVKIPRIRLKKNVNNNQNKIVGPADHIRVQRTSSSVNKQPISQQEALCHALHQSKQFHNMGERERGGYKNEDDDIHQHQTTNGNNLVLIKPKKIPNPIKESIAMQNIHKELLLNQKIGRSVLTHKSELQRALEKLAAKHPFNDGSTSPEPDGCESPDSLAPNPPPMPFNKQARHHNSQQSVASSNNKGDEFQRILEARAKLIEEQKCFVDGETKPDIPKESEFEKIHKKITNHNS</sequence>
<evidence type="ECO:0000313" key="4">
    <source>
        <dbReference type="Proteomes" id="UP001642540"/>
    </source>
</evidence>
<protein>
    <submittedName>
        <fullName evidence="3">Uncharacterized protein</fullName>
    </submittedName>
</protein>
<dbReference type="Pfam" id="PF06625">
    <property type="entry name" value="DUF1151"/>
    <property type="match status" value="1"/>
</dbReference>
<name>A0ABP1QN43_9HEXA</name>
<feature type="region of interest" description="Disordered" evidence="2">
    <location>
        <begin position="223"/>
        <end position="249"/>
    </location>
</feature>
<dbReference type="PANTHER" id="PTHR16768:SF5">
    <property type="entry name" value="FI14214P"/>
    <property type="match status" value="1"/>
</dbReference>
<evidence type="ECO:0000313" key="3">
    <source>
        <dbReference type="EMBL" id="CAL8108578.1"/>
    </source>
</evidence>
<comment type="caution">
    <text evidence="3">The sequence shown here is derived from an EMBL/GenBank/DDBJ whole genome shotgun (WGS) entry which is preliminary data.</text>
</comment>
<gene>
    <name evidence="3" type="ORF">ODALV1_LOCUS13027</name>
</gene>
<dbReference type="EMBL" id="CAXLJM020000040">
    <property type="protein sequence ID" value="CAL8108578.1"/>
    <property type="molecule type" value="Genomic_DNA"/>
</dbReference>
<feature type="compositionally biased region" description="Basic and acidic residues" evidence="2">
    <location>
        <begin position="223"/>
        <end position="239"/>
    </location>
</feature>
<organism evidence="3 4">
    <name type="scientific">Orchesella dallaii</name>
    <dbReference type="NCBI Taxonomy" id="48710"/>
    <lineage>
        <taxon>Eukaryota</taxon>
        <taxon>Metazoa</taxon>
        <taxon>Ecdysozoa</taxon>
        <taxon>Arthropoda</taxon>
        <taxon>Hexapoda</taxon>
        <taxon>Collembola</taxon>
        <taxon>Entomobryomorpha</taxon>
        <taxon>Entomobryoidea</taxon>
        <taxon>Orchesellidae</taxon>
        <taxon>Orchesellinae</taxon>
        <taxon>Orchesella</taxon>
    </lineage>
</organism>
<feature type="compositionally biased region" description="Basic residues" evidence="2">
    <location>
        <begin position="240"/>
        <end position="249"/>
    </location>
</feature>
<evidence type="ECO:0000256" key="2">
    <source>
        <dbReference type="SAM" id="MobiDB-lite"/>
    </source>
</evidence>
<feature type="compositionally biased region" description="Polar residues" evidence="2">
    <location>
        <begin position="191"/>
        <end position="200"/>
    </location>
</feature>
<reference evidence="3 4" key="1">
    <citation type="submission" date="2024-08" db="EMBL/GenBank/DDBJ databases">
        <authorList>
            <person name="Cucini C."/>
            <person name="Frati F."/>
        </authorList>
    </citation>
    <scope>NUCLEOTIDE SEQUENCE [LARGE SCALE GENOMIC DNA]</scope>
</reference>
<evidence type="ECO:0000256" key="1">
    <source>
        <dbReference type="ARBA" id="ARBA00023054"/>
    </source>
</evidence>
<proteinExistence type="predicted"/>